<dbReference type="PANTHER" id="PTHR16469">
    <property type="entry name" value="UBIQUITIN-ASSOCIATED AND SH3 DOMAIN-CONTAINING BA-RELATED"/>
    <property type="match status" value="1"/>
</dbReference>
<comment type="caution">
    <text evidence="1">The sequence shown here is derived from an EMBL/GenBank/DDBJ whole genome shotgun (WGS) entry which is preliminary data.</text>
</comment>
<sequence length="309" mass="34011">MLENVYIARHGYRANWEDPSIVTSATGMYHDPPLAQRGLVQAHHLGDFLSDPPAPLPKPDVLYSSPFFRCLQTIQPLAKATGKEVHCEHGVMEWFSKAAPGSGLHARPYPVAELQPHFPDMTLHPTYQSTYLPTRHGETLEELRERSDTFVEAFVRRVETEYPDATTAVIVAHAATLLGDYAHDVQSPTAGVSLYRRKNIVPIAGLEPVDLVYSDDRYPSDKQVATAQSCNGACDGVAHEPVLGDWVLLVNGHTDHLPAGAEANWSFRECEFTPDGQVVLDKGDGEPFTEHDLKPVGLSAGMEQHLCKA</sequence>
<name>A0A427XU52_9TREE</name>
<dbReference type="CDD" id="cd07040">
    <property type="entry name" value="HP"/>
    <property type="match status" value="1"/>
</dbReference>
<proteinExistence type="predicted"/>
<dbReference type="RefSeq" id="XP_028476594.1">
    <property type="nucleotide sequence ID" value="XM_028622701.1"/>
</dbReference>
<reference evidence="1 2" key="1">
    <citation type="submission" date="2018-11" db="EMBL/GenBank/DDBJ databases">
        <title>Genome sequence of Apiotrichum porosum DSM 27194.</title>
        <authorList>
            <person name="Aliyu H."/>
            <person name="Gorte O."/>
            <person name="Ochsenreither K."/>
        </authorList>
    </citation>
    <scope>NUCLEOTIDE SEQUENCE [LARGE SCALE GENOMIC DNA]</scope>
    <source>
        <strain evidence="1 2">DSM 27194</strain>
    </source>
</reference>
<evidence type="ECO:0000313" key="1">
    <source>
        <dbReference type="EMBL" id="RSH82362.1"/>
    </source>
</evidence>
<dbReference type="Proteomes" id="UP000279236">
    <property type="component" value="Unassembled WGS sequence"/>
</dbReference>
<evidence type="ECO:0000313" key="2">
    <source>
        <dbReference type="Proteomes" id="UP000279236"/>
    </source>
</evidence>
<dbReference type="AlphaFoldDB" id="A0A427XU52"/>
<dbReference type="SMART" id="SM00855">
    <property type="entry name" value="PGAM"/>
    <property type="match status" value="1"/>
</dbReference>
<dbReference type="GeneID" id="39591872"/>
<dbReference type="Pfam" id="PF00300">
    <property type="entry name" value="His_Phos_1"/>
    <property type="match status" value="1"/>
</dbReference>
<dbReference type="OrthoDB" id="414418at2759"/>
<organism evidence="1 2">
    <name type="scientific">Apiotrichum porosum</name>
    <dbReference type="NCBI Taxonomy" id="105984"/>
    <lineage>
        <taxon>Eukaryota</taxon>
        <taxon>Fungi</taxon>
        <taxon>Dikarya</taxon>
        <taxon>Basidiomycota</taxon>
        <taxon>Agaricomycotina</taxon>
        <taxon>Tremellomycetes</taxon>
        <taxon>Trichosporonales</taxon>
        <taxon>Trichosporonaceae</taxon>
        <taxon>Apiotrichum</taxon>
    </lineage>
</organism>
<dbReference type="InterPro" id="IPR051710">
    <property type="entry name" value="Phosphatase_SH3-domain"/>
</dbReference>
<dbReference type="STRING" id="105984.A0A427XU52"/>
<dbReference type="InterPro" id="IPR013078">
    <property type="entry name" value="His_Pase_superF_clade-1"/>
</dbReference>
<dbReference type="Gene3D" id="3.40.50.1240">
    <property type="entry name" value="Phosphoglycerate mutase-like"/>
    <property type="match status" value="1"/>
</dbReference>
<dbReference type="InterPro" id="IPR029033">
    <property type="entry name" value="His_PPase_superfam"/>
</dbReference>
<dbReference type="PANTHER" id="PTHR16469:SF51">
    <property type="entry name" value="TRANSCRIPTION FACTOR TAU 55 KDA SUBUNIT"/>
    <property type="match status" value="1"/>
</dbReference>
<dbReference type="EMBL" id="RSCE01000005">
    <property type="protein sequence ID" value="RSH82362.1"/>
    <property type="molecule type" value="Genomic_DNA"/>
</dbReference>
<gene>
    <name evidence="1" type="ORF">EHS24_007329</name>
</gene>
<dbReference type="SUPFAM" id="SSF53254">
    <property type="entry name" value="Phosphoglycerate mutase-like"/>
    <property type="match status" value="1"/>
</dbReference>
<keyword evidence="2" id="KW-1185">Reference proteome</keyword>
<protein>
    <recommendedName>
        <fullName evidence="3">Transcription factor TFIIIC triple barrel domain-containing protein</fullName>
    </recommendedName>
</protein>
<evidence type="ECO:0008006" key="3">
    <source>
        <dbReference type="Google" id="ProtNLM"/>
    </source>
</evidence>
<accession>A0A427XU52</accession>